<protein>
    <submittedName>
        <fullName evidence="2">Uncharacterized protein</fullName>
    </submittedName>
</protein>
<reference evidence="2 3" key="1">
    <citation type="journal article" date="2019" name="Emerg. Microbes Infect.">
        <title>Comprehensive subspecies identification of 175 nontuberculous mycobacteria species based on 7547 genomic profiles.</title>
        <authorList>
            <person name="Matsumoto Y."/>
            <person name="Kinjo T."/>
            <person name="Motooka D."/>
            <person name="Nabeya D."/>
            <person name="Jung N."/>
            <person name="Uechi K."/>
            <person name="Horii T."/>
            <person name="Iida T."/>
            <person name="Fujita J."/>
            <person name="Nakamura S."/>
        </authorList>
    </citation>
    <scope>NUCLEOTIDE SEQUENCE [LARGE SCALE GENOMIC DNA]</scope>
    <source>
        <strain evidence="2 3">JCM 6377</strain>
    </source>
</reference>
<evidence type="ECO:0000313" key="2">
    <source>
        <dbReference type="EMBL" id="GFG50158.1"/>
    </source>
</evidence>
<accession>A0A7I9VYP4</accession>
<keyword evidence="1" id="KW-1133">Transmembrane helix</keyword>
<dbReference type="Proteomes" id="UP000465302">
    <property type="component" value="Unassembled WGS sequence"/>
</dbReference>
<dbReference type="RefSeq" id="WP_133119149.1">
    <property type="nucleotide sequence ID" value="NZ_BLKS01000001.1"/>
</dbReference>
<organism evidence="2 3">
    <name type="scientific">Mycolicibacterium agri</name>
    <name type="common">Mycobacterium agri</name>
    <dbReference type="NCBI Taxonomy" id="36811"/>
    <lineage>
        <taxon>Bacteria</taxon>
        <taxon>Bacillati</taxon>
        <taxon>Actinomycetota</taxon>
        <taxon>Actinomycetes</taxon>
        <taxon>Mycobacteriales</taxon>
        <taxon>Mycobacteriaceae</taxon>
        <taxon>Mycolicibacterium</taxon>
    </lineage>
</organism>
<sequence>MASYNCTDSTESTYGAGGYGTCAGQVGAPNTGLFPAIIDGGFFTILVPLAAAIVVVVVASILIRRRKKA</sequence>
<feature type="transmembrane region" description="Helical" evidence="1">
    <location>
        <begin position="42"/>
        <end position="63"/>
    </location>
</feature>
<keyword evidence="1" id="KW-0472">Membrane</keyword>
<dbReference type="AlphaFoldDB" id="A0A7I9VYP4"/>
<keyword evidence="1" id="KW-0812">Transmembrane</keyword>
<dbReference type="EMBL" id="BLKS01000001">
    <property type="protein sequence ID" value="GFG50158.1"/>
    <property type="molecule type" value="Genomic_DNA"/>
</dbReference>
<gene>
    <name evidence="2" type="ORF">MAGR_15990</name>
</gene>
<evidence type="ECO:0000313" key="3">
    <source>
        <dbReference type="Proteomes" id="UP000465302"/>
    </source>
</evidence>
<comment type="caution">
    <text evidence="2">The sequence shown here is derived from an EMBL/GenBank/DDBJ whole genome shotgun (WGS) entry which is preliminary data.</text>
</comment>
<name>A0A7I9VYP4_MYCAG</name>
<evidence type="ECO:0000256" key="1">
    <source>
        <dbReference type="SAM" id="Phobius"/>
    </source>
</evidence>
<proteinExistence type="predicted"/>